<proteinExistence type="predicted"/>
<keyword evidence="6" id="KW-1185">Reference proteome</keyword>
<dbReference type="OrthoDB" id="3178131at2"/>
<dbReference type="Proteomes" id="UP000253741">
    <property type="component" value="Unassembled WGS sequence"/>
</dbReference>
<name>A0A370ATV0_9ACTN</name>
<dbReference type="InterPro" id="IPR016032">
    <property type="entry name" value="Sig_transdc_resp-reg_C-effctor"/>
</dbReference>
<dbReference type="GO" id="GO:0005524">
    <property type="term" value="F:ATP binding"/>
    <property type="evidence" value="ECO:0007669"/>
    <property type="project" value="UniProtKB-KW"/>
</dbReference>
<dbReference type="PANTHER" id="PTHR16305:SF35">
    <property type="entry name" value="TRANSCRIPTIONAL ACTIVATOR DOMAIN"/>
    <property type="match status" value="1"/>
</dbReference>
<feature type="region of interest" description="Disordered" evidence="3">
    <location>
        <begin position="1"/>
        <end position="37"/>
    </location>
</feature>
<dbReference type="SUPFAM" id="SSF46894">
    <property type="entry name" value="C-terminal effector domain of the bipartite response regulators"/>
    <property type="match status" value="1"/>
</dbReference>
<dbReference type="GO" id="GO:0006355">
    <property type="term" value="P:regulation of DNA-templated transcription"/>
    <property type="evidence" value="ECO:0007669"/>
    <property type="project" value="InterPro"/>
</dbReference>
<dbReference type="GO" id="GO:0005737">
    <property type="term" value="C:cytoplasm"/>
    <property type="evidence" value="ECO:0007669"/>
    <property type="project" value="TreeGrafter"/>
</dbReference>
<dbReference type="SUPFAM" id="SSF52540">
    <property type="entry name" value="P-loop containing nucleoside triphosphate hydrolases"/>
    <property type="match status" value="1"/>
</dbReference>
<dbReference type="InterPro" id="IPR011990">
    <property type="entry name" value="TPR-like_helical_dom_sf"/>
</dbReference>
<protein>
    <submittedName>
        <fullName evidence="5">Helix-turn-helix transcriptional regulator</fullName>
    </submittedName>
</protein>
<dbReference type="InterPro" id="IPR000792">
    <property type="entry name" value="Tscrpt_reg_LuxR_C"/>
</dbReference>
<reference evidence="5 6" key="1">
    <citation type="submission" date="2018-07" db="EMBL/GenBank/DDBJ databases">
        <title>Streptomyces species from bats.</title>
        <authorList>
            <person name="Dunlap C."/>
        </authorList>
    </citation>
    <scope>NUCLEOTIDE SEQUENCE [LARGE SCALE GENOMIC DNA]</scope>
    <source>
        <strain evidence="5 6">AC230</strain>
    </source>
</reference>
<organism evidence="5 6">
    <name type="scientific">Streptomyces corynorhini</name>
    <dbReference type="NCBI Taxonomy" id="2282652"/>
    <lineage>
        <taxon>Bacteria</taxon>
        <taxon>Bacillati</taxon>
        <taxon>Actinomycetota</taxon>
        <taxon>Actinomycetes</taxon>
        <taxon>Kitasatosporales</taxon>
        <taxon>Streptomycetaceae</taxon>
        <taxon>Streptomyces</taxon>
    </lineage>
</organism>
<dbReference type="Gene3D" id="1.10.10.10">
    <property type="entry name" value="Winged helix-like DNA-binding domain superfamily/Winged helix DNA-binding domain"/>
    <property type="match status" value="1"/>
</dbReference>
<sequence length="1031" mass="109431">MTAHPDRPAHPAPARPRVPAPHPLTAPGPGSGPASAGLLERGAALELLAAEAGRAMAGSGRLVLFRAPTGTGRSALLEVAADLGAELGMRVLRAHASADSSGTSLSLVRQLLDPPPELGGPDDDTPDTPYHLGYPSRLWQLLCEHAAESPLLVAVDDAHLADRASRAWLTEGARRLTGMPVLMVVTERGQYDIAPSTPGLAYSLSPGAVRVHAVAPLSRPAAEELIRGALGADTSDAWVDGCVRAGAGNPLLLRALLDDLRAVFPVGAPDGGGAGPRLPERGTPQPPTPEPPTPEPRMPENCAELYPGAFVAAVSWWLESTGPGGTMVARALAELEEAAPRPYGEREEYGAPGGYGAPGPGDPAPGPGPDSDPGLDPDPDPGLGDGLGDFLSELTWADPHRVDGWLAAMIRLGLLRRAPGTGAPRFAHPLLRGAVLDGWPRSHRQALHLRAAELRRDRGDGVEAVAGHLLRTTPGATADGTPWVAKALLDAAAEAAGAGRTDAAVHYLRRALDEPMPHEQRAEVLTTLGELEFATRRSGGISRLTEALRLQERPRGRVLAAVTLGSALTERGRPHAALDVLRELGALDGEPVLARTVQAASAFFSDHDPEIRRAVYTRLRASAERSPERISPALRALVIRYESAAGLLSAESAVRRIRRELTAPEDPLLVPYLLGTAAAVAQWADAPDDAERLVRTGLTEHRLSTLHPAHRSLLDARVDIAAARGHYRWVLEETADRIRTPDDTPRTGASNFLAHRVIALVERGRPVEAERLVADVKVKDAHDSGELNRFLYARGFLRVATGDPAGALDDFRECGRRQLGRDVESPVVTPWRSAAAECHLLLGETREALALAEEERRYAAVWGTPRVRGRALRVLGAATGGRRGLELTAEAVGILRDTSLDVELVPALITHGLQLTAAGQPRRARPLLREAAAAAEQLGAVRLSGEAELALRASGARRGSTSLTGRGSLTASERRIAVLASEGRTNAEISELLHLARRTVETHLTSTYRKLRIRRRADLPAALNSDTEGPA</sequence>
<feature type="compositionally biased region" description="Pro residues" evidence="3">
    <location>
        <begin position="10"/>
        <end position="26"/>
    </location>
</feature>
<comment type="caution">
    <text evidence="5">The sequence shown here is derived from an EMBL/GenBank/DDBJ whole genome shotgun (WGS) entry which is preliminary data.</text>
</comment>
<dbReference type="InterPro" id="IPR027417">
    <property type="entry name" value="P-loop_NTPase"/>
</dbReference>
<dbReference type="CDD" id="cd06170">
    <property type="entry name" value="LuxR_C_like"/>
    <property type="match status" value="1"/>
</dbReference>
<evidence type="ECO:0000256" key="1">
    <source>
        <dbReference type="ARBA" id="ARBA00022741"/>
    </source>
</evidence>
<dbReference type="SMART" id="SM00421">
    <property type="entry name" value="HTH_LUXR"/>
    <property type="match status" value="1"/>
</dbReference>
<dbReference type="PRINTS" id="PR00038">
    <property type="entry name" value="HTHLUXR"/>
</dbReference>
<dbReference type="GO" id="GO:0003677">
    <property type="term" value="F:DNA binding"/>
    <property type="evidence" value="ECO:0007669"/>
    <property type="project" value="InterPro"/>
</dbReference>
<dbReference type="InterPro" id="IPR036388">
    <property type="entry name" value="WH-like_DNA-bd_sf"/>
</dbReference>
<gene>
    <name evidence="5" type="ORF">DVH02_31735</name>
</gene>
<evidence type="ECO:0000259" key="4">
    <source>
        <dbReference type="PROSITE" id="PS50043"/>
    </source>
</evidence>
<dbReference type="Pfam" id="PF00196">
    <property type="entry name" value="GerE"/>
    <property type="match status" value="1"/>
</dbReference>
<dbReference type="InterPro" id="IPR041664">
    <property type="entry name" value="AAA_16"/>
</dbReference>
<feature type="compositionally biased region" description="Pro residues" evidence="3">
    <location>
        <begin position="360"/>
        <end position="370"/>
    </location>
</feature>
<feature type="domain" description="HTH luxR-type" evidence="4">
    <location>
        <begin position="962"/>
        <end position="1027"/>
    </location>
</feature>
<accession>A0A370ATV0</accession>
<dbReference type="EMBL" id="QQNA01000348">
    <property type="protein sequence ID" value="RDG33047.1"/>
    <property type="molecule type" value="Genomic_DNA"/>
</dbReference>
<dbReference type="PROSITE" id="PS50043">
    <property type="entry name" value="HTH_LUXR_2"/>
    <property type="match status" value="1"/>
</dbReference>
<evidence type="ECO:0000256" key="2">
    <source>
        <dbReference type="ARBA" id="ARBA00022840"/>
    </source>
</evidence>
<dbReference type="PANTHER" id="PTHR16305">
    <property type="entry name" value="TESTICULAR SOLUBLE ADENYLYL CYCLASE"/>
    <property type="match status" value="1"/>
</dbReference>
<feature type="region of interest" description="Disordered" evidence="3">
    <location>
        <begin position="340"/>
        <end position="387"/>
    </location>
</feature>
<dbReference type="AlphaFoldDB" id="A0A370ATV0"/>
<dbReference type="Pfam" id="PF13191">
    <property type="entry name" value="AAA_16"/>
    <property type="match status" value="1"/>
</dbReference>
<keyword evidence="2" id="KW-0067">ATP-binding</keyword>
<evidence type="ECO:0000313" key="5">
    <source>
        <dbReference type="EMBL" id="RDG33047.1"/>
    </source>
</evidence>
<feature type="region of interest" description="Disordered" evidence="3">
    <location>
        <begin position="267"/>
        <end position="301"/>
    </location>
</feature>
<dbReference type="SUPFAM" id="SSF48452">
    <property type="entry name" value="TPR-like"/>
    <property type="match status" value="1"/>
</dbReference>
<dbReference type="PROSITE" id="PS00622">
    <property type="entry name" value="HTH_LUXR_1"/>
    <property type="match status" value="1"/>
</dbReference>
<evidence type="ECO:0000256" key="3">
    <source>
        <dbReference type="SAM" id="MobiDB-lite"/>
    </source>
</evidence>
<dbReference type="GO" id="GO:0004016">
    <property type="term" value="F:adenylate cyclase activity"/>
    <property type="evidence" value="ECO:0007669"/>
    <property type="project" value="TreeGrafter"/>
</dbReference>
<keyword evidence="1" id="KW-0547">Nucleotide-binding</keyword>
<dbReference type="Gene3D" id="1.25.40.10">
    <property type="entry name" value="Tetratricopeptide repeat domain"/>
    <property type="match status" value="1"/>
</dbReference>
<feature type="compositionally biased region" description="Pro residues" evidence="3">
    <location>
        <begin position="284"/>
        <end position="296"/>
    </location>
</feature>
<evidence type="ECO:0000313" key="6">
    <source>
        <dbReference type="Proteomes" id="UP000253741"/>
    </source>
</evidence>